<evidence type="ECO:0000313" key="1">
    <source>
        <dbReference type="EMBL" id="MCI39855.1"/>
    </source>
</evidence>
<accession>A0A392RW76</accession>
<feature type="non-terminal residue" evidence="1">
    <location>
        <position position="79"/>
    </location>
</feature>
<keyword evidence="1" id="KW-0808">Transferase</keyword>
<sequence length="79" mass="8715">MQEASNLVISKVLKGDADVIKRARVEISALKASELLDEEAFPPSNLQSHLNLALLDVEDDTLSLYSVDQNVSLEDYLRG</sequence>
<dbReference type="Proteomes" id="UP000265520">
    <property type="component" value="Unassembled WGS sequence"/>
</dbReference>
<evidence type="ECO:0000313" key="2">
    <source>
        <dbReference type="Proteomes" id="UP000265520"/>
    </source>
</evidence>
<dbReference type="EMBL" id="LXQA010272653">
    <property type="protein sequence ID" value="MCI39855.1"/>
    <property type="molecule type" value="Genomic_DNA"/>
</dbReference>
<keyword evidence="1" id="KW-0418">Kinase</keyword>
<proteinExistence type="predicted"/>
<organism evidence="1 2">
    <name type="scientific">Trifolium medium</name>
    <dbReference type="NCBI Taxonomy" id="97028"/>
    <lineage>
        <taxon>Eukaryota</taxon>
        <taxon>Viridiplantae</taxon>
        <taxon>Streptophyta</taxon>
        <taxon>Embryophyta</taxon>
        <taxon>Tracheophyta</taxon>
        <taxon>Spermatophyta</taxon>
        <taxon>Magnoliopsida</taxon>
        <taxon>eudicotyledons</taxon>
        <taxon>Gunneridae</taxon>
        <taxon>Pentapetalae</taxon>
        <taxon>rosids</taxon>
        <taxon>fabids</taxon>
        <taxon>Fabales</taxon>
        <taxon>Fabaceae</taxon>
        <taxon>Papilionoideae</taxon>
        <taxon>50 kb inversion clade</taxon>
        <taxon>NPAAA clade</taxon>
        <taxon>Hologalegina</taxon>
        <taxon>IRL clade</taxon>
        <taxon>Trifolieae</taxon>
        <taxon>Trifolium</taxon>
    </lineage>
</organism>
<dbReference type="GO" id="GO:0016301">
    <property type="term" value="F:kinase activity"/>
    <property type="evidence" value="ECO:0007669"/>
    <property type="project" value="UniProtKB-KW"/>
</dbReference>
<reference evidence="1 2" key="1">
    <citation type="journal article" date="2018" name="Front. Plant Sci.">
        <title>Red Clover (Trifolium pratense) and Zigzag Clover (T. medium) - A Picture of Genomic Similarities and Differences.</title>
        <authorList>
            <person name="Dluhosova J."/>
            <person name="Istvanek J."/>
            <person name="Nedelnik J."/>
            <person name="Repkova J."/>
        </authorList>
    </citation>
    <scope>NUCLEOTIDE SEQUENCE [LARGE SCALE GENOMIC DNA]</scope>
    <source>
        <strain evidence="2">cv. 10/8</strain>
        <tissue evidence="1">Leaf</tissue>
    </source>
</reference>
<comment type="caution">
    <text evidence="1">The sequence shown here is derived from an EMBL/GenBank/DDBJ whole genome shotgun (WGS) entry which is preliminary data.</text>
</comment>
<protein>
    <submittedName>
        <fullName evidence="1">Protein kinase family protein</fullName>
    </submittedName>
</protein>
<keyword evidence="2" id="KW-1185">Reference proteome</keyword>
<dbReference type="AlphaFoldDB" id="A0A392RW76"/>
<name>A0A392RW76_9FABA</name>